<dbReference type="AlphaFoldDB" id="A0A0N9MZ17"/>
<evidence type="ECO:0000313" key="1">
    <source>
        <dbReference type="EMBL" id="ALG88213.1"/>
    </source>
</evidence>
<organism evidence="1">
    <name type="scientific">Escherichia coli</name>
    <dbReference type="NCBI Taxonomy" id="562"/>
    <lineage>
        <taxon>Bacteria</taxon>
        <taxon>Pseudomonadati</taxon>
        <taxon>Pseudomonadota</taxon>
        <taxon>Gammaproteobacteria</taxon>
        <taxon>Enterobacterales</taxon>
        <taxon>Enterobacteriaceae</taxon>
        <taxon>Escherichia</taxon>
    </lineage>
</organism>
<gene>
    <name evidence="1" type="ORF">pEC1929_0028</name>
</gene>
<accession>A0A0N9MZ17</accession>
<proteinExistence type="predicted"/>
<geneLocation type="plasmid" evidence="1">
    <name>pEc1929</name>
</geneLocation>
<reference evidence="1" key="1">
    <citation type="submission" date="2015-09" db="EMBL/GenBank/DDBJ databases">
        <title>Infection and Dissemination of NDM-5 Producing Escherichia coli in China.</title>
        <authorList>
            <person name="Chen D."/>
            <person name="Gong L."/>
            <person name="Walsh T."/>
            <person name="Lan R."/>
            <person name="Wang T."/>
            <person name="Zhang J."/>
            <person name="Mai W."/>
            <person name="Ni N."/>
            <person name="Lu J."/>
            <person name="Xu J."/>
            <person name="Li J."/>
        </authorList>
    </citation>
    <scope>NUCLEOTIDE SEQUENCE</scope>
    <source>
        <strain evidence="1">1929</strain>
        <plasmid evidence="1">pEc1929</plasmid>
    </source>
</reference>
<keyword evidence="1" id="KW-0614">Plasmid</keyword>
<name>A0A0N9MZ17_ECOLX</name>
<protein>
    <submittedName>
        <fullName evidence="1">Uncharacterized protein</fullName>
    </submittedName>
</protein>
<sequence length="58" mass="6836">MPANQFPAAGLAVDFCQQYYPLDARPGREIASKKDCRYQRCGLYYLYRTIQIMEKLNR</sequence>
<dbReference type="EMBL" id="KT824791">
    <property type="protein sequence ID" value="ALG88213.1"/>
    <property type="molecule type" value="Genomic_DNA"/>
</dbReference>